<reference evidence="1 2" key="1">
    <citation type="journal article" date="2021" name="Nat. Plants">
        <title>The Taxus genome provides insights into paclitaxel biosynthesis.</title>
        <authorList>
            <person name="Xiong X."/>
            <person name="Gou J."/>
            <person name="Liao Q."/>
            <person name="Li Y."/>
            <person name="Zhou Q."/>
            <person name="Bi G."/>
            <person name="Li C."/>
            <person name="Du R."/>
            <person name="Wang X."/>
            <person name="Sun T."/>
            <person name="Guo L."/>
            <person name="Liang H."/>
            <person name="Lu P."/>
            <person name="Wu Y."/>
            <person name="Zhang Z."/>
            <person name="Ro D.K."/>
            <person name="Shang Y."/>
            <person name="Huang S."/>
            <person name="Yan J."/>
        </authorList>
    </citation>
    <scope>NUCLEOTIDE SEQUENCE [LARGE SCALE GENOMIC DNA]</scope>
    <source>
        <strain evidence="1">Ta-2019</strain>
    </source>
</reference>
<protein>
    <submittedName>
        <fullName evidence="1">Uncharacterized protein</fullName>
    </submittedName>
</protein>
<keyword evidence="2" id="KW-1185">Reference proteome</keyword>
<evidence type="ECO:0000313" key="2">
    <source>
        <dbReference type="Proteomes" id="UP000824469"/>
    </source>
</evidence>
<dbReference type="EMBL" id="JAHRHJ020000010">
    <property type="protein sequence ID" value="KAH9296990.1"/>
    <property type="molecule type" value="Genomic_DNA"/>
</dbReference>
<name>A0AA38CBQ4_TAXCH</name>
<evidence type="ECO:0000313" key="1">
    <source>
        <dbReference type="EMBL" id="KAH9296990.1"/>
    </source>
</evidence>
<organism evidence="1 2">
    <name type="scientific">Taxus chinensis</name>
    <name type="common">Chinese yew</name>
    <name type="synonym">Taxus wallichiana var. chinensis</name>
    <dbReference type="NCBI Taxonomy" id="29808"/>
    <lineage>
        <taxon>Eukaryota</taxon>
        <taxon>Viridiplantae</taxon>
        <taxon>Streptophyta</taxon>
        <taxon>Embryophyta</taxon>
        <taxon>Tracheophyta</taxon>
        <taxon>Spermatophyta</taxon>
        <taxon>Pinopsida</taxon>
        <taxon>Pinidae</taxon>
        <taxon>Conifers II</taxon>
        <taxon>Cupressales</taxon>
        <taxon>Taxaceae</taxon>
        <taxon>Taxus</taxon>
    </lineage>
</organism>
<feature type="non-terminal residue" evidence="1">
    <location>
        <position position="53"/>
    </location>
</feature>
<sequence>GRICRWVLLFQEFEFTVVVKPGKKDFGPDDLSRINSGEDAKKIEETMLDAQLY</sequence>
<dbReference type="AlphaFoldDB" id="A0AA38CBQ4"/>
<accession>A0AA38CBQ4</accession>
<proteinExistence type="predicted"/>
<gene>
    <name evidence="1" type="ORF">KI387_028672</name>
</gene>
<dbReference type="Proteomes" id="UP000824469">
    <property type="component" value="Unassembled WGS sequence"/>
</dbReference>
<feature type="non-terminal residue" evidence="1">
    <location>
        <position position="1"/>
    </location>
</feature>
<comment type="caution">
    <text evidence="1">The sequence shown here is derived from an EMBL/GenBank/DDBJ whole genome shotgun (WGS) entry which is preliminary data.</text>
</comment>